<dbReference type="InterPro" id="IPR006456">
    <property type="entry name" value="ZF_HD_homeobox_Cys/His_dimer"/>
</dbReference>
<reference evidence="5 6" key="1">
    <citation type="journal article" date="2021" name="Nat. Plants">
        <title>The Taxus genome provides insights into paclitaxel biosynthesis.</title>
        <authorList>
            <person name="Xiong X."/>
            <person name="Gou J."/>
            <person name="Liao Q."/>
            <person name="Li Y."/>
            <person name="Zhou Q."/>
            <person name="Bi G."/>
            <person name="Li C."/>
            <person name="Du R."/>
            <person name="Wang X."/>
            <person name="Sun T."/>
            <person name="Guo L."/>
            <person name="Liang H."/>
            <person name="Lu P."/>
            <person name="Wu Y."/>
            <person name="Zhang Z."/>
            <person name="Ro D.K."/>
            <person name="Shang Y."/>
            <person name="Huang S."/>
            <person name="Yan J."/>
        </authorList>
    </citation>
    <scope>NUCLEOTIDE SEQUENCE [LARGE SCALE GENOMIC DNA]</scope>
    <source>
        <strain evidence="5">Ta-2019</strain>
    </source>
</reference>
<dbReference type="GO" id="GO:0050793">
    <property type="term" value="P:regulation of developmental process"/>
    <property type="evidence" value="ECO:0007669"/>
    <property type="project" value="TreeGrafter"/>
</dbReference>
<evidence type="ECO:0000256" key="1">
    <source>
        <dbReference type="ARBA" id="ARBA00022723"/>
    </source>
</evidence>
<dbReference type="GO" id="GO:0008270">
    <property type="term" value="F:zinc ion binding"/>
    <property type="evidence" value="ECO:0007669"/>
    <property type="project" value="UniProtKB-KW"/>
</dbReference>
<gene>
    <name evidence="5" type="ORF">KI387_041772</name>
</gene>
<keyword evidence="3" id="KW-0862">Zinc</keyword>
<dbReference type="EMBL" id="JAHRHJ020001821">
    <property type="protein sequence ID" value="KAH9293024.1"/>
    <property type="molecule type" value="Genomic_DNA"/>
</dbReference>
<dbReference type="NCBIfam" id="TIGR01566">
    <property type="entry name" value="ZF_HD_prot_N"/>
    <property type="match status" value="1"/>
</dbReference>
<sequence length="105" mass="11260">NVVVRQFSQRSMTPNEVQDRDGAVVKRSMLSNGNASSKGVTYKECRKNHAASTGGYAVDGCGEFIPSGGEGSSGAMICVTCTCHRNFHRREAENEAPSTSHGHTR</sequence>
<dbReference type="PANTHER" id="PTHR31948">
    <property type="entry name" value="ZINC-FINGER HOMEODOMAIN PROTEIN 2"/>
    <property type="match status" value="1"/>
</dbReference>
<evidence type="ECO:0000259" key="4">
    <source>
        <dbReference type="PROSITE" id="PS51523"/>
    </source>
</evidence>
<proteinExistence type="predicted"/>
<dbReference type="OMA" id="QAPRRCE"/>
<evidence type="ECO:0000313" key="5">
    <source>
        <dbReference type="EMBL" id="KAH9293024.1"/>
    </source>
</evidence>
<dbReference type="GO" id="GO:0000976">
    <property type="term" value="F:transcription cis-regulatory region binding"/>
    <property type="evidence" value="ECO:0007669"/>
    <property type="project" value="TreeGrafter"/>
</dbReference>
<dbReference type="PANTHER" id="PTHR31948:SF171">
    <property type="entry name" value="HOMEOBOX DOMAIN-CONTAINING PROTEIN"/>
    <property type="match status" value="1"/>
</dbReference>
<dbReference type="GO" id="GO:0003700">
    <property type="term" value="F:DNA-binding transcription factor activity"/>
    <property type="evidence" value="ECO:0007669"/>
    <property type="project" value="TreeGrafter"/>
</dbReference>
<accession>A0AA38C927</accession>
<feature type="non-terminal residue" evidence="5">
    <location>
        <position position="1"/>
    </location>
</feature>
<feature type="domain" description="ZF-HD dimerization-type" evidence="4">
    <location>
        <begin position="42"/>
        <end position="91"/>
    </location>
</feature>
<organism evidence="5 6">
    <name type="scientific">Taxus chinensis</name>
    <name type="common">Chinese yew</name>
    <name type="synonym">Taxus wallichiana var. chinensis</name>
    <dbReference type="NCBI Taxonomy" id="29808"/>
    <lineage>
        <taxon>Eukaryota</taxon>
        <taxon>Viridiplantae</taxon>
        <taxon>Streptophyta</taxon>
        <taxon>Embryophyta</taxon>
        <taxon>Tracheophyta</taxon>
        <taxon>Spermatophyta</taxon>
        <taxon>Pinopsida</taxon>
        <taxon>Pinidae</taxon>
        <taxon>Conifers II</taxon>
        <taxon>Cupressales</taxon>
        <taxon>Taxaceae</taxon>
        <taxon>Taxus</taxon>
    </lineage>
</organism>
<dbReference type="PROSITE" id="PS51523">
    <property type="entry name" value="ZF_HD_DIMER"/>
    <property type="match status" value="1"/>
</dbReference>
<name>A0AA38C927_TAXCH</name>
<evidence type="ECO:0000313" key="6">
    <source>
        <dbReference type="Proteomes" id="UP000824469"/>
    </source>
</evidence>
<protein>
    <recommendedName>
        <fullName evidence="4">ZF-HD dimerization-type domain-containing protein</fullName>
    </recommendedName>
</protein>
<dbReference type="AlphaFoldDB" id="A0AA38C927"/>
<dbReference type="Proteomes" id="UP000824469">
    <property type="component" value="Unassembled WGS sequence"/>
</dbReference>
<dbReference type="Pfam" id="PF04770">
    <property type="entry name" value="ZF-HD_dimer"/>
    <property type="match status" value="1"/>
</dbReference>
<keyword evidence="1" id="KW-0479">Metal-binding</keyword>
<comment type="caution">
    <text evidence="5">The sequence shown here is derived from an EMBL/GenBank/DDBJ whole genome shotgun (WGS) entry which is preliminary data.</text>
</comment>
<evidence type="ECO:0000256" key="3">
    <source>
        <dbReference type="ARBA" id="ARBA00022833"/>
    </source>
</evidence>
<keyword evidence="2" id="KW-0863">Zinc-finger</keyword>
<dbReference type="GO" id="GO:0005634">
    <property type="term" value="C:nucleus"/>
    <property type="evidence" value="ECO:0007669"/>
    <property type="project" value="TreeGrafter"/>
</dbReference>
<keyword evidence="6" id="KW-1185">Reference proteome</keyword>
<evidence type="ECO:0000256" key="2">
    <source>
        <dbReference type="ARBA" id="ARBA00022771"/>
    </source>
</evidence>